<keyword evidence="10" id="KW-1185">Reference proteome</keyword>
<dbReference type="PROSITE" id="PS50853">
    <property type="entry name" value="FN3"/>
    <property type="match status" value="1"/>
</dbReference>
<evidence type="ECO:0000256" key="4">
    <source>
        <dbReference type="ARBA" id="ARBA00022737"/>
    </source>
</evidence>
<dbReference type="InterPro" id="IPR013098">
    <property type="entry name" value="Ig_I-set"/>
</dbReference>
<evidence type="ECO:0008006" key="11">
    <source>
        <dbReference type="Google" id="ProtNLM"/>
    </source>
</evidence>
<sequence length="301" mass="33864">MDRPIPIDGYVVERKKLTGFTWVRCHESHVPVPEFTISNLLEEADYQFRVSAVNAYGQSPFLEFPGSLHLEPVLAVKTPLTTVEAVPGGDALFTVDLTTTCSGTWYLNGKVLQESETYIIKRTQTTHTLIIKNVTKNDDGAEVKFVANNVETSTKMRVKGAAVRFTNKSRDIEKVSARLREEAKLQAELSDAEATVKWMKDGQELKTSEKYELQTVGKRHILKIRNTAAEDAGVYECTCEGDRMLYQLSVKVFWGSERYMNEPMTFFFLPKLLTWGLSSSNAGGDREISAAFGSCRLRGRR</sequence>
<evidence type="ECO:0000313" key="10">
    <source>
        <dbReference type="Proteomes" id="UP000233556"/>
    </source>
</evidence>
<feature type="domain" description="Fibronectin type-III" evidence="8">
    <location>
        <begin position="1"/>
        <end position="73"/>
    </location>
</feature>
<organism evidence="9 10">
    <name type="scientific">Limosa lapponica baueri</name>
    <dbReference type="NCBI Taxonomy" id="1758121"/>
    <lineage>
        <taxon>Eukaryota</taxon>
        <taxon>Metazoa</taxon>
        <taxon>Chordata</taxon>
        <taxon>Craniata</taxon>
        <taxon>Vertebrata</taxon>
        <taxon>Euteleostomi</taxon>
        <taxon>Archelosauria</taxon>
        <taxon>Archosauria</taxon>
        <taxon>Dinosauria</taxon>
        <taxon>Saurischia</taxon>
        <taxon>Theropoda</taxon>
        <taxon>Coelurosauria</taxon>
        <taxon>Aves</taxon>
        <taxon>Neognathae</taxon>
        <taxon>Neoaves</taxon>
        <taxon>Charadriiformes</taxon>
        <taxon>Scolopacidae</taxon>
        <taxon>Limosa</taxon>
    </lineage>
</organism>
<feature type="domain" description="Ig-like" evidence="7">
    <location>
        <begin position="181"/>
        <end position="249"/>
    </location>
</feature>
<dbReference type="InterPro" id="IPR052385">
    <property type="entry name" value="Obscurin/Obscurin-like_Reg"/>
</dbReference>
<dbReference type="Gene3D" id="2.60.40.10">
    <property type="entry name" value="Immunoglobulins"/>
    <property type="match status" value="3"/>
</dbReference>
<evidence type="ECO:0000256" key="1">
    <source>
        <dbReference type="ARBA" id="ARBA00004496"/>
    </source>
</evidence>
<keyword evidence="3" id="KW-0597">Phosphoprotein</keyword>
<gene>
    <name evidence="9" type="ORF">llap_21077</name>
</gene>
<dbReference type="InterPro" id="IPR013783">
    <property type="entry name" value="Ig-like_fold"/>
</dbReference>
<evidence type="ECO:0000259" key="8">
    <source>
        <dbReference type="PROSITE" id="PS50853"/>
    </source>
</evidence>
<evidence type="ECO:0000256" key="6">
    <source>
        <dbReference type="ARBA" id="ARBA00023319"/>
    </source>
</evidence>
<evidence type="ECO:0000256" key="5">
    <source>
        <dbReference type="ARBA" id="ARBA00023157"/>
    </source>
</evidence>
<keyword evidence="6" id="KW-0393">Immunoglobulin domain</keyword>
<dbReference type="Pfam" id="PF00041">
    <property type="entry name" value="fn3"/>
    <property type="match status" value="1"/>
</dbReference>
<dbReference type="InterPro" id="IPR036179">
    <property type="entry name" value="Ig-like_dom_sf"/>
</dbReference>
<dbReference type="AlphaFoldDB" id="A0A2I0T499"/>
<dbReference type="GO" id="GO:0005737">
    <property type="term" value="C:cytoplasm"/>
    <property type="evidence" value="ECO:0007669"/>
    <property type="project" value="UniProtKB-SubCell"/>
</dbReference>
<dbReference type="InterPro" id="IPR007110">
    <property type="entry name" value="Ig-like_dom"/>
</dbReference>
<dbReference type="FunFam" id="2.60.40.10:FF:000211">
    <property type="entry name" value="Obscurin-like protein 1"/>
    <property type="match status" value="1"/>
</dbReference>
<dbReference type="InterPro" id="IPR003961">
    <property type="entry name" value="FN3_dom"/>
</dbReference>
<dbReference type="PROSITE" id="PS50835">
    <property type="entry name" value="IG_LIKE"/>
    <property type="match status" value="1"/>
</dbReference>
<dbReference type="Proteomes" id="UP000233556">
    <property type="component" value="Unassembled WGS sequence"/>
</dbReference>
<dbReference type="InterPro" id="IPR036116">
    <property type="entry name" value="FN3_sf"/>
</dbReference>
<dbReference type="OrthoDB" id="9355041at2759"/>
<reference evidence="10" key="2">
    <citation type="submission" date="2017-12" db="EMBL/GenBank/DDBJ databases">
        <title>Genome sequence of the Bar-tailed Godwit (Limosa lapponica baueri).</title>
        <authorList>
            <person name="Lima N.C.B."/>
            <person name="Parody-Merino A.M."/>
            <person name="Battley P.F."/>
            <person name="Fidler A.E."/>
            <person name="Prosdocimi F."/>
        </authorList>
    </citation>
    <scope>NUCLEOTIDE SEQUENCE [LARGE SCALE GENOMIC DNA]</scope>
</reference>
<comment type="subcellular location">
    <subcellularLocation>
        <location evidence="1">Cytoplasm</location>
    </subcellularLocation>
</comment>
<dbReference type="EMBL" id="KZ519821">
    <property type="protein sequence ID" value="PKU28619.1"/>
    <property type="molecule type" value="Genomic_DNA"/>
</dbReference>
<keyword evidence="4" id="KW-0677">Repeat</keyword>
<evidence type="ECO:0000313" key="9">
    <source>
        <dbReference type="EMBL" id="PKU28619.1"/>
    </source>
</evidence>
<evidence type="ECO:0000256" key="2">
    <source>
        <dbReference type="ARBA" id="ARBA00022490"/>
    </source>
</evidence>
<name>A0A2I0T499_LIMLA</name>
<dbReference type="InterPro" id="IPR003599">
    <property type="entry name" value="Ig_sub"/>
</dbReference>
<keyword evidence="5" id="KW-1015">Disulfide bond</keyword>
<dbReference type="CDD" id="cd00063">
    <property type="entry name" value="FN3"/>
    <property type="match status" value="1"/>
</dbReference>
<dbReference type="Pfam" id="PF07679">
    <property type="entry name" value="I-set"/>
    <property type="match status" value="2"/>
</dbReference>
<proteinExistence type="predicted"/>
<dbReference type="PANTHER" id="PTHR35971:SF4">
    <property type="entry name" value="OBSCURIN"/>
    <property type="match status" value="1"/>
</dbReference>
<dbReference type="SUPFAM" id="SSF49265">
    <property type="entry name" value="Fibronectin type III"/>
    <property type="match status" value="1"/>
</dbReference>
<dbReference type="SUPFAM" id="SSF48726">
    <property type="entry name" value="Immunoglobulin"/>
    <property type="match status" value="2"/>
</dbReference>
<dbReference type="PANTHER" id="PTHR35971">
    <property type="entry name" value="SI:DKEY-31G6.6"/>
    <property type="match status" value="1"/>
</dbReference>
<reference evidence="10" key="1">
    <citation type="submission" date="2017-11" db="EMBL/GenBank/DDBJ databases">
        <authorList>
            <person name="Lima N.C."/>
            <person name="Parody-Merino A.M."/>
            <person name="Battley P.F."/>
            <person name="Fidler A.E."/>
            <person name="Prosdocimi F."/>
        </authorList>
    </citation>
    <scope>NUCLEOTIDE SEQUENCE [LARGE SCALE GENOMIC DNA]</scope>
</reference>
<protein>
    <recommendedName>
        <fullName evidence="11">Obscurin</fullName>
    </recommendedName>
</protein>
<evidence type="ECO:0000259" key="7">
    <source>
        <dbReference type="PROSITE" id="PS50835"/>
    </source>
</evidence>
<evidence type="ECO:0000256" key="3">
    <source>
        <dbReference type="ARBA" id="ARBA00022553"/>
    </source>
</evidence>
<keyword evidence="2" id="KW-0963">Cytoplasm</keyword>
<accession>A0A2I0T499</accession>
<dbReference type="SMART" id="SM00409">
    <property type="entry name" value="IG"/>
    <property type="match status" value="2"/>
</dbReference>